<dbReference type="InterPro" id="IPR002913">
    <property type="entry name" value="START_lipid-bd_dom"/>
</dbReference>
<dbReference type="FunFam" id="2.30.29.30:FF:000104">
    <property type="entry name" value="collagen type IV alpha-3-binding protein-like isoform X2"/>
    <property type="match status" value="1"/>
</dbReference>
<dbReference type="GO" id="GO:0005783">
    <property type="term" value="C:endoplasmic reticulum"/>
    <property type="evidence" value="ECO:0007669"/>
    <property type="project" value="UniProtKB-SubCell"/>
</dbReference>
<dbReference type="PROSITE" id="PS50848">
    <property type="entry name" value="START"/>
    <property type="match status" value="1"/>
</dbReference>
<comment type="catalytic activity">
    <reaction evidence="1">
        <text>N-hexadecanoylsphing-4-enine(in) = N-hexadecanoylsphing-4-enine(out)</text>
        <dbReference type="Rhea" id="RHEA:45720"/>
        <dbReference type="ChEBI" id="CHEBI:72959"/>
    </reaction>
</comment>
<evidence type="ECO:0000259" key="14">
    <source>
        <dbReference type="PROSITE" id="PS50003"/>
    </source>
</evidence>
<keyword evidence="11" id="KW-0445">Lipid transport</keyword>
<keyword evidence="10 13" id="KW-0175">Coiled coil</keyword>
<dbReference type="InterPro" id="IPR051213">
    <property type="entry name" value="START_lipid_transfer"/>
</dbReference>
<organism evidence="16 17">
    <name type="scientific">Rhynocoris fuscipes</name>
    <dbReference type="NCBI Taxonomy" id="488301"/>
    <lineage>
        <taxon>Eukaryota</taxon>
        <taxon>Metazoa</taxon>
        <taxon>Ecdysozoa</taxon>
        <taxon>Arthropoda</taxon>
        <taxon>Hexapoda</taxon>
        <taxon>Insecta</taxon>
        <taxon>Pterygota</taxon>
        <taxon>Neoptera</taxon>
        <taxon>Paraneoptera</taxon>
        <taxon>Hemiptera</taxon>
        <taxon>Heteroptera</taxon>
        <taxon>Panheteroptera</taxon>
        <taxon>Cimicomorpha</taxon>
        <taxon>Reduviidae</taxon>
        <taxon>Harpactorinae</taxon>
        <taxon>Harpactorini</taxon>
        <taxon>Rhynocoris</taxon>
    </lineage>
</organism>
<dbReference type="PANTHER" id="PTHR19308:SF53">
    <property type="entry name" value="CERAMIDE TRANSFER PROTEIN"/>
    <property type="match status" value="1"/>
</dbReference>
<dbReference type="InterPro" id="IPR041952">
    <property type="entry name" value="STARD11_START"/>
</dbReference>
<dbReference type="SUPFAM" id="SSF50729">
    <property type="entry name" value="PH domain-like"/>
    <property type="match status" value="1"/>
</dbReference>
<dbReference type="CDD" id="cd08872">
    <property type="entry name" value="START_STARD11-like"/>
    <property type="match status" value="1"/>
</dbReference>
<evidence type="ECO:0000256" key="11">
    <source>
        <dbReference type="ARBA" id="ARBA00023055"/>
    </source>
</evidence>
<dbReference type="GO" id="GO:0035621">
    <property type="term" value="P:ER to Golgi ceramide transport"/>
    <property type="evidence" value="ECO:0007669"/>
    <property type="project" value="UniProtKB-ARBA"/>
</dbReference>
<dbReference type="GO" id="GO:0008289">
    <property type="term" value="F:lipid binding"/>
    <property type="evidence" value="ECO:0007669"/>
    <property type="project" value="InterPro"/>
</dbReference>
<dbReference type="FunFam" id="3.30.530.20:FF:000003">
    <property type="entry name" value="Collagen type IV alpha-3-binding protein-like protein"/>
    <property type="match status" value="1"/>
</dbReference>
<dbReference type="SMART" id="SM00234">
    <property type="entry name" value="START"/>
    <property type="match status" value="1"/>
</dbReference>
<sequence>MTAPIDLFVFPSIFKSISSNMASEHETLSEEDEDSDNGGLQAAELQGVLCKWTNYIHGWQSRFIVLKDGILSYYKSQEEKGFGCRGAISLFKASIKPHEFDECRFDVSVNDCVWYLRAESPEDRQHWVDILEAFKAESGYGSQCSLKRHGSTVSLTSNTLSSTSASSLKSCRGLKEKLAEMETYRDILCSHMDSLQKFFDTCVESPIIGKLNVHDFKGEAMTFKVTSGAVLTALSQCIDMMWKREELWRKKLEKQQHRLVKAEQQLEVLRRKTGANVGPDQEEGPHSTLGEEEFYDAVETGLDKIEEEASLRERLQDLSNRSISHIPPSTPGGVTNHVLWPEIERITKEQMHYASLGVGEGGWQLFAEEGDMKMYRREEELNGLVIDPLKACHIVKRVTGREMCHYFFSPQYRKDWETTLEQMTVVEKISDDTLVFLQVHKRIWPTAQRDALFWSHMTHISDPQDHDGHDIWAVVNHSTQLPQYPAKSSKCVRVLLTVCLYCQTLITPPKDGSRVSRDDIVCKVTYCSVVNPGGWVPASALRAVYKREYPKFLKRFTAYVVAQTQNKPIMF</sequence>
<evidence type="ECO:0000256" key="9">
    <source>
        <dbReference type="ARBA" id="ARBA00023034"/>
    </source>
</evidence>
<comment type="subcellular location">
    <subcellularLocation>
        <location evidence="3">Cytoplasm</location>
    </subcellularLocation>
    <subcellularLocation>
        <location evidence="2">Endoplasmic reticulum</location>
    </subcellularLocation>
    <subcellularLocation>
        <location evidence="4">Golgi apparatus</location>
    </subcellularLocation>
</comment>
<dbReference type="SUPFAM" id="SSF55961">
    <property type="entry name" value="Bet v1-like"/>
    <property type="match status" value="1"/>
</dbReference>
<dbReference type="Proteomes" id="UP001461498">
    <property type="component" value="Unassembled WGS sequence"/>
</dbReference>
<dbReference type="EMBL" id="JAPXFL010000014">
    <property type="protein sequence ID" value="KAK9497529.1"/>
    <property type="molecule type" value="Genomic_DNA"/>
</dbReference>
<feature type="domain" description="PH" evidence="14">
    <location>
        <begin position="42"/>
        <end position="136"/>
    </location>
</feature>
<protein>
    <recommendedName>
        <fullName evidence="5">Ceramide transfer protein</fullName>
    </recommendedName>
    <alternativeName>
        <fullName evidence="12">Collagen type IV alpha-3-binding protein</fullName>
    </alternativeName>
</protein>
<comment type="caution">
    <text evidence="16">The sequence shown here is derived from an EMBL/GenBank/DDBJ whole genome shotgun (WGS) entry which is preliminary data.</text>
</comment>
<evidence type="ECO:0000313" key="17">
    <source>
        <dbReference type="Proteomes" id="UP001461498"/>
    </source>
</evidence>
<keyword evidence="7" id="KW-0963">Cytoplasm</keyword>
<dbReference type="Pfam" id="PF01852">
    <property type="entry name" value="START"/>
    <property type="match status" value="1"/>
</dbReference>
<dbReference type="InterPro" id="IPR011993">
    <property type="entry name" value="PH-like_dom_sf"/>
</dbReference>
<evidence type="ECO:0000256" key="13">
    <source>
        <dbReference type="SAM" id="Coils"/>
    </source>
</evidence>
<dbReference type="CDD" id="cd13283">
    <property type="entry name" value="PH_GPBP"/>
    <property type="match status" value="1"/>
</dbReference>
<keyword evidence="8" id="KW-0256">Endoplasmic reticulum</keyword>
<dbReference type="PROSITE" id="PS50003">
    <property type="entry name" value="PH_DOMAIN"/>
    <property type="match status" value="1"/>
</dbReference>
<dbReference type="GO" id="GO:0005794">
    <property type="term" value="C:Golgi apparatus"/>
    <property type="evidence" value="ECO:0007669"/>
    <property type="project" value="UniProtKB-SubCell"/>
</dbReference>
<feature type="domain" description="START" evidence="15">
    <location>
        <begin position="360"/>
        <end position="556"/>
    </location>
</feature>
<evidence type="ECO:0000256" key="4">
    <source>
        <dbReference type="ARBA" id="ARBA00004555"/>
    </source>
</evidence>
<reference evidence="16 17" key="1">
    <citation type="submission" date="2022-12" db="EMBL/GenBank/DDBJ databases">
        <title>Chromosome-level genome assembly of true bugs.</title>
        <authorList>
            <person name="Ma L."/>
            <person name="Li H."/>
        </authorList>
    </citation>
    <scope>NUCLEOTIDE SEQUENCE [LARGE SCALE GENOMIC DNA]</scope>
    <source>
        <strain evidence="16">Lab_2022b</strain>
    </source>
</reference>
<evidence type="ECO:0000256" key="3">
    <source>
        <dbReference type="ARBA" id="ARBA00004496"/>
    </source>
</evidence>
<evidence type="ECO:0000256" key="1">
    <source>
        <dbReference type="ARBA" id="ARBA00000074"/>
    </source>
</evidence>
<gene>
    <name evidence="16" type="ORF">O3M35_004232</name>
</gene>
<evidence type="ECO:0000256" key="8">
    <source>
        <dbReference type="ARBA" id="ARBA00022824"/>
    </source>
</evidence>
<evidence type="ECO:0000256" key="5">
    <source>
        <dbReference type="ARBA" id="ARBA00021440"/>
    </source>
</evidence>
<evidence type="ECO:0000256" key="10">
    <source>
        <dbReference type="ARBA" id="ARBA00023054"/>
    </source>
</evidence>
<dbReference type="InterPro" id="IPR001849">
    <property type="entry name" value="PH_domain"/>
</dbReference>
<keyword evidence="9" id="KW-0333">Golgi apparatus</keyword>
<dbReference type="PANTHER" id="PTHR19308">
    <property type="entry name" value="PHOSPHATIDYLCHOLINE TRANSFER PROTEIN"/>
    <property type="match status" value="1"/>
</dbReference>
<dbReference type="Gene3D" id="3.30.530.20">
    <property type="match status" value="1"/>
</dbReference>
<keyword evidence="17" id="KW-1185">Reference proteome</keyword>
<feature type="coiled-coil region" evidence="13">
    <location>
        <begin position="245"/>
        <end position="272"/>
    </location>
</feature>
<name>A0AAW1CMQ8_9HEMI</name>
<dbReference type="AlphaFoldDB" id="A0AAW1CMQ8"/>
<evidence type="ECO:0000256" key="2">
    <source>
        <dbReference type="ARBA" id="ARBA00004240"/>
    </source>
</evidence>
<dbReference type="SMART" id="SM00233">
    <property type="entry name" value="PH"/>
    <property type="match status" value="1"/>
</dbReference>
<dbReference type="Gene3D" id="2.30.29.30">
    <property type="entry name" value="Pleckstrin-homology domain (PH domain)/Phosphotyrosine-binding domain (PTB)"/>
    <property type="match status" value="1"/>
</dbReference>
<accession>A0AAW1CMQ8</accession>
<dbReference type="InterPro" id="IPR023393">
    <property type="entry name" value="START-like_dom_sf"/>
</dbReference>
<keyword evidence="6" id="KW-0813">Transport</keyword>
<evidence type="ECO:0000256" key="6">
    <source>
        <dbReference type="ARBA" id="ARBA00022448"/>
    </source>
</evidence>
<proteinExistence type="predicted"/>
<evidence type="ECO:0000313" key="16">
    <source>
        <dbReference type="EMBL" id="KAK9497529.1"/>
    </source>
</evidence>
<dbReference type="Pfam" id="PF00169">
    <property type="entry name" value="PH"/>
    <property type="match status" value="1"/>
</dbReference>
<evidence type="ECO:0000256" key="7">
    <source>
        <dbReference type="ARBA" id="ARBA00022490"/>
    </source>
</evidence>
<evidence type="ECO:0000256" key="12">
    <source>
        <dbReference type="ARBA" id="ARBA00031527"/>
    </source>
</evidence>
<evidence type="ECO:0000259" key="15">
    <source>
        <dbReference type="PROSITE" id="PS50848"/>
    </source>
</evidence>